<organism evidence="2 3">
    <name type="scientific">Psychrobacter sanguinis</name>
    <dbReference type="NCBI Taxonomy" id="861445"/>
    <lineage>
        <taxon>Bacteria</taxon>
        <taxon>Pseudomonadati</taxon>
        <taxon>Pseudomonadota</taxon>
        <taxon>Gammaproteobacteria</taxon>
        <taxon>Moraxellales</taxon>
        <taxon>Moraxellaceae</taxon>
        <taxon>Psychrobacter</taxon>
    </lineage>
</organism>
<gene>
    <name evidence="2" type="ORF">GB996_00860</name>
</gene>
<dbReference type="CDD" id="cd01465">
    <property type="entry name" value="vWA_subgroup"/>
    <property type="match status" value="1"/>
</dbReference>
<dbReference type="SMART" id="SM00327">
    <property type="entry name" value="VWA"/>
    <property type="match status" value="1"/>
</dbReference>
<comment type="caution">
    <text evidence="2">The sequence shown here is derived from an EMBL/GenBank/DDBJ whole genome shotgun (WGS) entry which is preliminary data.</text>
</comment>
<sequence>MNISTTHIPRTANPNATSKVWPLLSVLSLSVITACAPQSRITPASDKASTTTLETAEQSIQADAAAPVVVMATPAMAESRQLSKMTANASIMPPPSQGYMAPKQQENYAEIEPNAVHATSEQAFATLSIDTDTGSYANVRRFLNQGQLPPKDAVRVEELINYFNYDFTAAKKQANAPFLVSTEVVNSPWHPTNQIVKVGIKAEDLLTAKQKQPPANLVFLVDVSGSMDTEDKLQLAKSSLKMLTKQLRAQDSITLITYAGNTKVVLPSTPGNQTQKILNAIDNLTASGSTNGEAAIKLAYQQATEHFKKDGINRILMLTDGDFNVGVSSVKDMLQIIRSNRDKGISLSTLGFGQGNYNDHMMEQVADNGNGNYSYIDSLSEAKKVLIDEMSATFNTVAKDVKIQLEFNPAAVSEWRLIGYENRVLAKEDFNNDNVDAGELGAGKSVVALFEVTPVGQKGLLEPSRYQNSAAVSGNNRELGFLKIRYKAPQAEKSQLLSFPIANRVTAASADTNFALAVAGYGQLLTGSKYVNDLSYSQLQRLAKSGAQSPIDSSGSRTEFIKLVSLAEALN</sequence>
<dbReference type="PANTHER" id="PTHR10579">
    <property type="entry name" value="CALCIUM-ACTIVATED CHLORIDE CHANNEL REGULATOR"/>
    <property type="match status" value="1"/>
</dbReference>
<dbReference type="PROSITE" id="PS50234">
    <property type="entry name" value="VWFA"/>
    <property type="match status" value="1"/>
</dbReference>
<dbReference type="Pfam" id="PF00092">
    <property type="entry name" value="VWA"/>
    <property type="match status" value="1"/>
</dbReference>
<dbReference type="PANTHER" id="PTHR10579:SF43">
    <property type="entry name" value="ZINC FINGER (C3HC4-TYPE RING FINGER) FAMILY PROTEIN"/>
    <property type="match status" value="1"/>
</dbReference>
<evidence type="ECO:0000313" key="2">
    <source>
        <dbReference type="EMBL" id="MUG31343.1"/>
    </source>
</evidence>
<proteinExistence type="predicted"/>
<dbReference type="InterPro" id="IPR022156">
    <property type="entry name" value="Uncharacterised_YfbK_N"/>
</dbReference>
<dbReference type="InterPro" id="IPR051266">
    <property type="entry name" value="CLCR"/>
</dbReference>
<dbReference type="Pfam" id="PF12034">
    <property type="entry name" value="YfbK_C"/>
    <property type="match status" value="1"/>
</dbReference>
<protein>
    <submittedName>
        <fullName evidence="2">DUF3520 domain-containing protein</fullName>
    </submittedName>
</protein>
<dbReference type="RefSeq" id="WP_155586590.1">
    <property type="nucleotide sequence ID" value="NZ_WFKQ01000001.1"/>
</dbReference>
<dbReference type="OrthoDB" id="9805121at2"/>
<dbReference type="SUPFAM" id="SSF53300">
    <property type="entry name" value="vWA-like"/>
    <property type="match status" value="1"/>
</dbReference>
<feature type="domain" description="VWFA" evidence="1">
    <location>
        <begin position="216"/>
        <end position="397"/>
    </location>
</feature>
<evidence type="ECO:0000313" key="3">
    <source>
        <dbReference type="Proteomes" id="UP000442109"/>
    </source>
</evidence>
<dbReference type="Proteomes" id="UP000442109">
    <property type="component" value="Unassembled WGS sequence"/>
</dbReference>
<dbReference type="InterPro" id="IPR036465">
    <property type="entry name" value="vWFA_dom_sf"/>
</dbReference>
<evidence type="ECO:0000259" key="1">
    <source>
        <dbReference type="PROSITE" id="PS50234"/>
    </source>
</evidence>
<keyword evidence="3" id="KW-1185">Reference proteome</keyword>
<reference evidence="2 3" key="1">
    <citation type="journal article" date="2019" name="PLoS ONE">
        <title>Pup mortality in New Zealand sea lions (Phocarctos hookeri) at Enderby Island, Auckland Islands, 2013-18.</title>
        <authorList>
            <person name="Michael S.A."/>
            <person name="Hayman D.T.S."/>
            <person name="Gray R."/>
            <person name="Zhang J."/>
            <person name="Rogers L."/>
            <person name="Roe W.D."/>
        </authorList>
    </citation>
    <scope>NUCLEOTIDE SEQUENCE [LARGE SCALE GENOMIC DNA]</scope>
    <source>
        <strain evidence="2 3">SM868</strain>
    </source>
</reference>
<dbReference type="Gene3D" id="3.40.50.410">
    <property type="entry name" value="von Willebrand factor, type A domain"/>
    <property type="match status" value="1"/>
</dbReference>
<accession>A0A844LXM0</accession>
<dbReference type="AlphaFoldDB" id="A0A844LXM0"/>
<name>A0A844LXM0_9GAMM</name>
<dbReference type="EMBL" id="WFKQ01000001">
    <property type="protein sequence ID" value="MUG31343.1"/>
    <property type="molecule type" value="Genomic_DNA"/>
</dbReference>
<dbReference type="InterPro" id="IPR021908">
    <property type="entry name" value="YfbK_C"/>
</dbReference>
<dbReference type="Pfam" id="PF12450">
    <property type="entry name" value="vWF_A"/>
    <property type="match status" value="1"/>
</dbReference>
<dbReference type="InterPro" id="IPR002035">
    <property type="entry name" value="VWF_A"/>
</dbReference>